<dbReference type="Proteomes" id="UP000308768">
    <property type="component" value="Unassembled WGS sequence"/>
</dbReference>
<protein>
    <submittedName>
        <fullName evidence="3">Uncharacterized protein</fullName>
    </submittedName>
</protein>
<keyword evidence="2" id="KW-1133">Transmembrane helix</keyword>
<feature type="transmembrane region" description="Helical" evidence="2">
    <location>
        <begin position="20"/>
        <end position="40"/>
    </location>
</feature>
<feature type="compositionally biased region" description="Basic and acidic residues" evidence="1">
    <location>
        <begin position="81"/>
        <end position="94"/>
    </location>
</feature>
<sequence length="110" mass="11826">MPALTAKSTTKHRSITTNATATAATTPPFLIIPFLASLLFRFSRGSNAEHGVSGRAEAGKDVGEINAIEDERDDSVNELGDTEKQEQPGRGSREVVEEAYAGRLRVEVVL</sequence>
<evidence type="ECO:0000313" key="3">
    <source>
        <dbReference type="EMBL" id="TKA65874.1"/>
    </source>
</evidence>
<feature type="region of interest" description="Disordered" evidence="1">
    <location>
        <begin position="69"/>
        <end position="94"/>
    </location>
</feature>
<evidence type="ECO:0000256" key="2">
    <source>
        <dbReference type="SAM" id="Phobius"/>
    </source>
</evidence>
<evidence type="ECO:0000313" key="4">
    <source>
        <dbReference type="Proteomes" id="UP000308768"/>
    </source>
</evidence>
<keyword evidence="4" id="KW-1185">Reference proteome</keyword>
<proteinExistence type="predicted"/>
<evidence type="ECO:0000256" key="1">
    <source>
        <dbReference type="SAM" id="MobiDB-lite"/>
    </source>
</evidence>
<keyword evidence="2" id="KW-0472">Membrane</keyword>
<dbReference type="AlphaFoldDB" id="A0A4U0WR26"/>
<name>A0A4U0WR26_9PEZI</name>
<organism evidence="3 4">
    <name type="scientific">Cryomyces minteri</name>
    <dbReference type="NCBI Taxonomy" id="331657"/>
    <lineage>
        <taxon>Eukaryota</taxon>
        <taxon>Fungi</taxon>
        <taxon>Dikarya</taxon>
        <taxon>Ascomycota</taxon>
        <taxon>Pezizomycotina</taxon>
        <taxon>Dothideomycetes</taxon>
        <taxon>Dothideomycetes incertae sedis</taxon>
        <taxon>Cryomyces</taxon>
    </lineage>
</organism>
<reference evidence="3 4" key="1">
    <citation type="submission" date="2017-03" db="EMBL/GenBank/DDBJ databases">
        <title>Genomes of endolithic fungi from Antarctica.</title>
        <authorList>
            <person name="Coleine C."/>
            <person name="Masonjones S."/>
            <person name="Stajich J.E."/>
        </authorList>
    </citation>
    <scope>NUCLEOTIDE SEQUENCE [LARGE SCALE GENOMIC DNA]</scope>
    <source>
        <strain evidence="3 4">CCFEE 5187</strain>
    </source>
</reference>
<dbReference type="EMBL" id="NAJN01001086">
    <property type="protein sequence ID" value="TKA65874.1"/>
    <property type="molecule type" value="Genomic_DNA"/>
</dbReference>
<accession>A0A4U0WR26</accession>
<keyword evidence="2" id="KW-0812">Transmembrane</keyword>
<comment type="caution">
    <text evidence="3">The sequence shown here is derived from an EMBL/GenBank/DDBJ whole genome shotgun (WGS) entry which is preliminary data.</text>
</comment>
<gene>
    <name evidence="3" type="ORF">B0A49_13313</name>
</gene>